<comment type="caution">
    <text evidence="2">The sequence shown here is derived from an EMBL/GenBank/DDBJ whole genome shotgun (WGS) entry which is preliminary data.</text>
</comment>
<dbReference type="AlphaFoldDB" id="A0A218X598"/>
<protein>
    <submittedName>
        <fullName evidence="2">Uncharacterized protein</fullName>
    </submittedName>
</protein>
<dbReference type="Proteomes" id="UP000197138">
    <property type="component" value="Unassembled WGS sequence"/>
</dbReference>
<evidence type="ECO:0000256" key="1">
    <source>
        <dbReference type="SAM" id="MobiDB-lite"/>
    </source>
</evidence>
<feature type="region of interest" description="Disordered" evidence="1">
    <location>
        <begin position="1"/>
        <end position="96"/>
    </location>
</feature>
<feature type="compositionally biased region" description="Polar residues" evidence="1">
    <location>
        <begin position="8"/>
        <end position="27"/>
    </location>
</feature>
<evidence type="ECO:0000313" key="3">
    <source>
        <dbReference type="Proteomes" id="UP000197138"/>
    </source>
</evidence>
<proteinExistence type="predicted"/>
<name>A0A218X598_PUNGR</name>
<sequence length="96" mass="11076">MFPHHNCKPQNLHQTPQLTQRTPTSPDRSMRDKVREELSETEKVGRQIPLSMPWEPVAGSTLNTVNPETGYRTGHEWRHKPEENGPDRVRTPNSVL</sequence>
<feature type="compositionally biased region" description="Basic and acidic residues" evidence="1">
    <location>
        <begin position="73"/>
        <end position="90"/>
    </location>
</feature>
<gene>
    <name evidence="2" type="ORF">CDL15_Pgr010071</name>
</gene>
<dbReference type="EMBL" id="MTKT01002370">
    <property type="protein sequence ID" value="OWM80093.1"/>
    <property type="molecule type" value="Genomic_DNA"/>
</dbReference>
<reference evidence="3" key="1">
    <citation type="journal article" date="2017" name="Plant J.">
        <title>The pomegranate (Punica granatum L.) genome and the genomics of punicalagin biosynthesis.</title>
        <authorList>
            <person name="Qin G."/>
            <person name="Xu C."/>
            <person name="Ming R."/>
            <person name="Tang H."/>
            <person name="Guyot R."/>
            <person name="Kramer E.M."/>
            <person name="Hu Y."/>
            <person name="Yi X."/>
            <person name="Qi Y."/>
            <person name="Xu X."/>
            <person name="Gao Z."/>
            <person name="Pan H."/>
            <person name="Jian J."/>
            <person name="Tian Y."/>
            <person name="Yue Z."/>
            <person name="Xu Y."/>
        </authorList>
    </citation>
    <scope>NUCLEOTIDE SEQUENCE [LARGE SCALE GENOMIC DNA]</scope>
    <source>
        <strain evidence="3">cv. Dabenzi</strain>
    </source>
</reference>
<feature type="compositionally biased region" description="Basic and acidic residues" evidence="1">
    <location>
        <begin position="28"/>
        <end position="45"/>
    </location>
</feature>
<accession>A0A218X598</accession>
<evidence type="ECO:0000313" key="2">
    <source>
        <dbReference type="EMBL" id="OWM80093.1"/>
    </source>
</evidence>
<organism evidence="2 3">
    <name type="scientific">Punica granatum</name>
    <name type="common">Pomegranate</name>
    <dbReference type="NCBI Taxonomy" id="22663"/>
    <lineage>
        <taxon>Eukaryota</taxon>
        <taxon>Viridiplantae</taxon>
        <taxon>Streptophyta</taxon>
        <taxon>Embryophyta</taxon>
        <taxon>Tracheophyta</taxon>
        <taxon>Spermatophyta</taxon>
        <taxon>Magnoliopsida</taxon>
        <taxon>eudicotyledons</taxon>
        <taxon>Gunneridae</taxon>
        <taxon>Pentapetalae</taxon>
        <taxon>rosids</taxon>
        <taxon>malvids</taxon>
        <taxon>Myrtales</taxon>
        <taxon>Lythraceae</taxon>
        <taxon>Punica</taxon>
    </lineage>
</organism>